<dbReference type="InterPro" id="IPR050960">
    <property type="entry name" value="AB_hydrolase_4_sf"/>
</dbReference>
<dbReference type="PANTHER" id="PTHR10794:SF63">
    <property type="entry name" value="ALPHA_BETA HYDROLASE 1, ISOFORM A"/>
    <property type="match status" value="1"/>
</dbReference>
<comment type="similarity">
    <text evidence="1">Belongs to the AB hydrolase superfamily. AB hydrolase 4 family.</text>
</comment>
<keyword evidence="4" id="KW-1185">Reference proteome</keyword>
<dbReference type="SUPFAM" id="SSF53474">
    <property type="entry name" value="alpha/beta-Hydrolases"/>
    <property type="match status" value="1"/>
</dbReference>
<evidence type="ECO:0000313" key="3">
    <source>
        <dbReference type="EMBL" id="KAK8839086.1"/>
    </source>
</evidence>
<dbReference type="InterPro" id="IPR012020">
    <property type="entry name" value="ABHD4"/>
</dbReference>
<feature type="domain" description="Serine aminopeptidase S33" evidence="2">
    <location>
        <begin position="164"/>
        <end position="337"/>
    </location>
</feature>
<dbReference type="InterPro" id="IPR022742">
    <property type="entry name" value="Hydrolase_4"/>
</dbReference>
<organism evidence="3 4">
    <name type="scientific">Tritrichomonas musculus</name>
    <dbReference type="NCBI Taxonomy" id="1915356"/>
    <lineage>
        <taxon>Eukaryota</taxon>
        <taxon>Metamonada</taxon>
        <taxon>Parabasalia</taxon>
        <taxon>Tritrichomonadida</taxon>
        <taxon>Tritrichomonadidae</taxon>
        <taxon>Tritrichomonas</taxon>
    </lineage>
</organism>
<dbReference type="PIRSF" id="PIRSF005211">
    <property type="entry name" value="Ab_hydro_YheT"/>
    <property type="match status" value="1"/>
</dbReference>
<gene>
    <name evidence="3" type="ORF">M9Y10_032557</name>
</gene>
<evidence type="ECO:0000259" key="2">
    <source>
        <dbReference type="Pfam" id="PF12146"/>
    </source>
</evidence>
<dbReference type="Proteomes" id="UP001470230">
    <property type="component" value="Unassembled WGS sequence"/>
</dbReference>
<protein>
    <recommendedName>
        <fullName evidence="2">Serine aminopeptidase S33 domain-containing protein</fullName>
    </recommendedName>
</protein>
<evidence type="ECO:0000313" key="4">
    <source>
        <dbReference type="Proteomes" id="UP001470230"/>
    </source>
</evidence>
<dbReference type="EMBL" id="JAPFFF010000053">
    <property type="protein sequence ID" value="KAK8839086.1"/>
    <property type="molecule type" value="Genomic_DNA"/>
</dbReference>
<dbReference type="PANTHER" id="PTHR10794">
    <property type="entry name" value="ABHYDROLASE DOMAIN-CONTAINING PROTEIN"/>
    <property type="match status" value="1"/>
</dbReference>
<evidence type="ECO:0000256" key="1">
    <source>
        <dbReference type="ARBA" id="ARBA00010884"/>
    </source>
</evidence>
<comment type="caution">
    <text evidence="3">The sequence shown here is derived from an EMBL/GenBank/DDBJ whole genome shotgun (WGS) entry which is preliminary data.</text>
</comment>
<name>A0ABR2GZH5_9EUKA</name>
<dbReference type="InterPro" id="IPR029058">
    <property type="entry name" value="AB_hydrolase_fold"/>
</dbReference>
<reference evidence="3 4" key="1">
    <citation type="submission" date="2024-04" db="EMBL/GenBank/DDBJ databases">
        <title>Tritrichomonas musculus Genome.</title>
        <authorList>
            <person name="Alves-Ferreira E."/>
            <person name="Grigg M."/>
            <person name="Lorenzi H."/>
            <person name="Galac M."/>
        </authorList>
    </citation>
    <scope>NUCLEOTIDE SEQUENCE [LARGE SCALE GENOMIC DNA]</scope>
    <source>
        <strain evidence="3 4">EAF2021</strain>
    </source>
</reference>
<dbReference type="Gene3D" id="3.40.50.1820">
    <property type="entry name" value="alpha/beta hydrolase"/>
    <property type="match status" value="1"/>
</dbReference>
<sequence length="368" mass="41957">MFLYILLFLIILFACYYIYRKSIKYTPKVYFNPNGSIAHLIAQLKSLNKPYKPTWWLFNSHIHTVRGMRYRKSSKMTKSVRRELITYEDGGTSALDWFETSEMKEDTPILFIIHTYAGGTREPCVNNLAEAAVKKGWRAVVFNNRCCSGAPITSSRMIAVIEIDDQIFAVDHVLKSFKPKYMFMAGFSLGSYQTVQYCFLSGKGIDAAACVSHTYNPVEAELILHKPLQSRLYLPIIMAKLIHFAKKNPYLNCPEAENAKSTLEYDEAIWCHGLTKYKTGTELYGALSVYEKIPEIKVPTLFLGSTDDPFTNKKYMPINEVEKSDKVALVSFPEGGHVSFLTGDDGNHSIIDTIIPDWFETFMNDKNK</sequence>
<accession>A0ABR2GZH5</accession>
<dbReference type="Pfam" id="PF12146">
    <property type="entry name" value="Hydrolase_4"/>
    <property type="match status" value="1"/>
</dbReference>
<proteinExistence type="inferred from homology"/>